<sequence length="285" mass="32534">MLRNTTPDAPGNYTFTVNNNSVVDLKWLHLWKTGGHLRCFRIRIQEISSNLRRRISRLSTNVILEYPVTQYTRVTILNNCTYCRQRNTSSIYIQAVTVEYKSSRENFVEIHTPSTAVFEGALKVMVDKFDSTILLNIPSVLNDTQDSTMHIVVKGPNLCEQYSEVPENLRALAGVKMDEIAWQAAQVSTGELAGVRFSIGDNKIYGNVRNCPLKPEEFYEIAIIVTERNSSTAPIILTKSDIRVGEVPPKHHELWIIPIILFLVVAGAVYYLYQRRREKLSKQLM</sequence>
<feature type="transmembrane region" description="Helical" evidence="1">
    <location>
        <begin position="254"/>
        <end position="273"/>
    </location>
</feature>
<comment type="caution">
    <text evidence="2">The sequence shown here is derived from an EMBL/GenBank/DDBJ whole genome shotgun (WGS) entry which is preliminary data.</text>
</comment>
<dbReference type="InterPro" id="IPR036116">
    <property type="entry name" value="FN3_sf"/>
</dbReference>
<protein>
    <submittedName>
        <fullName evidence="2">Receptor-type tyrosine-protein phosphatase T</fullName>
    </submittedName>
</protein>
<keyword evidence="1" id="KW-0472">Membrane</keyword>
<dbReference type="STRING" id="300112.A0A4S2KKN9"/>
<evidence type="ECO:0000313" key="3">
    <source>
        <dbReference type="Proteomes" id="UP000310200"/>
    </source>
</evidence>
<keyword evidence="3" id="KW-1185">Reference proteome</keyword>
<dbReference type="SUPFAM" id="SSF49265">
    <property type="entry name" value="Fibronectin type III"/>
    <property type="match status" value="1"/>
</dbReference>
<dbReference type="Proteomes" id="UP000310200">
    <property type="component" value="Unassembled WGS sequence"/>
</dbReference>
<dbReference type="AlphaFoldDB" id="A0A4S2KKN9"/>
<accession>A0A4S2KKN9</accession>
<feature type="non-terminal residue" evidence="2">
    <location>
        <position position="285"/>
    </location>
</feature>
<keyword evidence="1" id="KW-0812">Transmembrane</keyword>
<reference evidence="2 3" key="1">
    <citation type="journal article" date="2019" name="Philos. Trans. R. Soc. Lond., B, Biol. Sci.">
        <title>Ant behaviour and brain gene expression of defending hosts depend on the ecological success of the intruding social parasite.</title>
        <authorList>
            <person name="Kaur R."/>
            <person name="Stoldt M."/>
            <person name="Jongepier E."/>
            <person name="Feldmeyer B."/>
            <person name="Menzel F."/>
            <person name="Bornberg-Bauer E."/>
            <person name="Foitzik S."/>
        </authorList>
    </citation>
    <scope>NUCLEOTIDE SEQUENCE [LARGE SCALE GENOMIC DNA]</scope>
    <source>
        <tissue evidence="2">Whole body</tissue>
    </source>
</reference>
<evidence type="ECO:0000256" key="1">
    <source>
        <dbReference type="SAM" id="Phobius"/>
    </source>
</evidence>
<keyword evidence="2" id="KW-0675">Receptor</keyword>
<keyword evidence="1" id="KW-1133">Transmembrane helix</keyword>
<evidence type="ECO:0000313" key="2">
    <source>
        <dbReference type="EMBL" id="TGZ50211.1"/>
    </source>
</evidence>
<proteinExistence type="predicted"/>
<dbReference type="EMBL" id="QBLH01002009">
    <property type="protein sequence ID" value="TGZ50211.1"/>
    <property type="molecule type" value="Genomic_DNA"/>
</dbReference>
<name>A0A4S2KKN9_9HYME</name>
<gene>
    <name evidence="2" type="ORF">DBV15_12053</name>
</gene>
<organism evidence="2 3">
    <name type="scientific">Temnothorax longispinosus</name>
    <dbReference type="NCBI Taxonomy" id="300112"/>
    <lineage>
        <taxon>Eukaryota</taxon>
        <taxon>Metazoa</taxon>
        <taxon>Ecdysozoa</taxon>
        <taxon>Arthropoda</taxon>
        <taxon>Hexapoda</taxon>
        <taxon>Insecta</taxon>
        <taxon>Pterygota</taxon>
        <taxon>Neoptera</taxon>
        <taxon>Endopterygota</taxon>
        <taxon>Hymenoptera</taxon>
        <taxon>Apocrita</taxon>
        <taxon>Aculeata</taxon>
        <taxon>Formicoidea</taxon>
        <taxon>Formicidae</taxon>
        <taxon>Myrmicinae</taxon>
        <taxon>Temnothorax</taxon>
    </lineage>
</organism>